<feature type="region of interest" description="Disordered" evidence="2">
    <location>
        <begin position="1"/>
        <end position="61"/>
    </location>
</feature>
<proteinExistence type="predicted"/>
<evidence type="ECO:0000313" key="5">
    <source>
        <dbReference type="Proteomes" id="UP000320593"/>
    </source>
</evidence>
<keyword evidence="5" id="KW-1185">Reference proteome</keyword>
<dbReference type="SUPFAM" id="SSF56563">
    <property type="entry name" value="Major capsid protein gp5"/>
    <property type="match status" value="1"/>
</dbReference>
<feature type="domain" description="Phage capsid-like C-terminal" evidence="3">
    <location>
        <begin position="176"/>
        <end position="461"/>
    </location>
</feature>
<dbReference type="Pfam" id="PF05065">
    <property type="entry name" value="Phage_capsid"/>
    <property type="match status" value="1"/>
</dbReference>
<evidence type="ECO:0000259" key="3">
    <source>
        <dbReference type="Pfam" id="PF05065"/>
    </source>
</evidence>
<feature type="compositionally biased region" description="Basic and acidic residues" evidence="2">
    <location>
        <begin position="1"/>
        <end position="10"/>
    </location>
</feature>
<dbReference type="AlphaFoldDB" id="A0A562T8B0"/>
<reference evidence="4 5" key="1">
    <citation type="submission" date="2019-07" db="EMBL/GenBank/DDBJ databases">
        <title>Genomic Encyclopedia of Archaeal and Bacterial Type Strains, Phase II (KMG-II): from individual species to whole genera.</title>
        <authorList>
            <person name="Goeker M."/>
        </authorList>
    </citation>
    <scope>NUCLEOTIDE SEQUENCE [LARGE SCALE GENOMIC DNA]</scope>
    <source>
        <strain evidence="4 5">ATCC BAA-252</strain>
    </source>
</reference>
<dbReference type="Gene3D" id="3.30.2320.10">
    <property type="entry name" value="hypothetical protein PF0899 domain"/>
    <property type="match status" value="1"/>
</dbReference>
<organism evidence="4 5">
    <name type="scientific">Roseibium hamelinense</name>
    <dbReference type="NCBI Taxonomy" id="150831"/>
    <lineage>
        <taxon>Bacteria</taxon>
        <taxon>Pseudomonadati</taxon>
        <taxon>Pseudomonadota</taxon>
        <taxon>Alphaproteobacteria</taxon>
        <taxon>Hyphomicrobiales</taxon>
        <taxon>Stappiaceae</taxon>
        <taxon>Roseibium</taxon>
    </lineage>
</organism>
<dbReference type="InterPro" id="IPR054612">
    <property type="entry name" value="Phage_capsid-like_C"/>
</dbReference>
<comment type="subcellular location">
    <subcellularLocation>
        <location evidence="1">Virion</location>
    </subcellularLocation>
</comment>
<dbReference type="EMBL" id="VLLF01000003">
    <property type="protein sequence ID" value="TWI89374.1"/>
    <property type="molecule type" value="Genomic_DNA"/>
</dbReference>
<feature type="compositionally biased region" description="Low complexity" evidence="2">
    <location>
        <begin position="38"/>
        <end position="61"/>
    </location>
</feature>
<sequence length="463" mass="50264">MTTDQQKDFDSVAFQIPDYQIPEDQRPGDQGQAFETKAGFPAASAMPAAAPAQPAQQTGDGAEVARSFDAFFQAFEAYRAVNDARLAEIESRGSADVVTLDKLDRLDHALDATQRRLDELTLKSRRPAQAGQSRPGGTPRDLERKAAFETYLRSGREHQLERLELKDMSAGSGPDGGHLVPDHTETEILRRLSLASPIRAIAGNRQVSSTAYKKPYARTGPATGWVGEAAARPKTGAPTLEELTFPVMELYAMPAATATLLDDAAVDMDQWLAEEVETAFAEQEGAAFINGDGVNKPTGFLSVPQVPEASWAWGSLGKLKTGANGAFKSADPADCLIDLIYSLKSGYRQNARFVMNRRTQGAVRKLKDGDGNYLWQPPAGAGASATFFNFPITEAEDMPDITAGAMAMAFGDFRRGYLIVDRMGVRILRDPYSSKPYVLFYTTKRVGGGVQDFDAIKLLEFSA</sequence>
<dbReference type="NCBIfam" id="TIGR01554">
    <property type="entry name" value="major_cap_HK97"/>
    <property type="match status" value="1"/>
</dbReference>
<accession>A0A562T8B0</accession>
<evidence type="ECO:0000256" key="2">
    <source>
        <dbReference type="SAM" id="MobiDB-lite"/>
    </source>
</evidence>
<dbReference type="Gene3D" id="3.30.2400.10">
    <property type="entry name" value="Major capsid protein gp5"/>
    <property type="match status" value="1"/>
</dbReference>
<comment type="caution">
    <text evidence="4">The sequence shown here is derived from an EMBL/GenBank/DDBJ whole genome shotgun (WGS) entry which is preliminary data.</text>
</comment>
<dbReference type="Proteomes" id="UP000320593">
    <property type="component" value="Unassembled WGS sequence"/>
</dbReference>
<protein>
    <submittedName>
        <fullName evidence="4">HK97 family phage major capsid protein</fullName>
    </submittedName>
</protein>
<name>A0A562T8B0_9HYPH</name>
<feature type="region of interest" description="Disordered" evidence="2">
    <location>
        <begin position="118"/>
        <end position="143"/>
    </location>
</feature>
<dbReference type="InterPro" id="IPR024455">
    <property type="entry name" value="Phage_capsid"/>
</dbReference>
<gene>
    <name evidence="4" type="ORF">JM93_01577</name>
</gene>
<evidence type="ECO:0000313" key="4">
    <source>
        <dbReference type="EMBL" id="TWI89374.1"/>
    </source>
</evidence>
<evidence type="ECO:0000256" key="1">
    <source>
        <dbReference type="ARBA" id="ARBA00004328"/>
    </source>
</evidence>